<evidence type="ECO:0000313" key="3">
    <source>
        <dbReference type="EMBL" id="ADK86396.1"/>
    </source>
</evidence>
<feature type="compositionally biased region" description="Basic and acidic residues" evidence="1">
    <location>
        <begin position="13"/>
        <end position="28"/>
    </location>
</feature>
<evidence type="ECO:0000313" key="4">
    <source>
        <dbReference type="Proteomes" id="UP000009047"/>
    </source>
</evidence>
<dbReference type="OrthoDB" id="5504768at2"/>
<dbReference type="InterPro" id="IPR009875">
    <property type="entry name" value="PilZ_domain"/>
</dbReference>
<gene>
    <name evidence="3" type="ordered locus">Deba_3043</name>
</gene>
<dbReference type="Pfam" id="PF07238">
    <property type="entry name" value="PilZ"/>
    <property type="match status" value="1"/>
</dbReference>
<dbReference type="Gene3D" id="2.40.10.220">
    <property type="entry name" value="predicted glycosyltransferase like domains"/>
    <property type="match status" value="1"/>
</dbReference>
<feature type="domain" description="PilZ" evidence="2">
    <location>
        <begin position="201"/>
        <end position="282"/>
    </location>
</feature>
<accession>E1QLG1</accession>
<dbReference type="RefSeq" id="WP_013259833.1">
    <property type="nucleotide sequence ID" value="NC_014365.1"/>
</dbReference>
<feature type="region of interest" description="Disordered" evidence="1">
    <location>
        <begin position="1"/>
        <end position="28"/>
    </location>
</feature>
<evidence type="ECO:0000259" key="2">
    <source>
        <dbReference type="Pfam" id="PF07238"/>
    </source>
</evidence>
<reference evidence="3 4" key="1">
    <citation type="journal article" date="2010" name="Stand. Genomic Sci.">
        <title>Complete genome sequence of Desulfarculus baarsii type strain (2st14).</title>
        <authorList>
            <person name="Sun H."/>
            <person name="Spring S."/>
            <person name="Lapidus A."/>
            <person name="Davenport K."/>
            <person name="Del Rio T.G."/>
            <person name="Tice H."/>
            <person name="Nolan M."/>
            <person name="Copeland A."/>
            <person name="Cheng J.F."/>
            <person name="Lucas S."/>
            <person name="Tapia R."/>
            <person name="Goodwin L."/>
            <person name="Pitluck S."/>
            <person name="Ivanova N."/>
            <person name="Pagani I."/>
            <person name="Mavromatis K."/>
            <person name="Ovchinnikova G."/>
            <person name="Pati A."/>
            <person name="Chen A."/>
            <person name="Palaniappan K."/>
            <person name="Hauser L."/>
            <person name="Chang Y.J."/>
            <person name="Jeffries C.D."/>
            <person name="Detter J.C."/>
            <person name="Han C."/>
            <person name="Rohde M."/>
            <person name="Brambilla E."/>
            <person name="Goker M."/>
            <person name="Woyke T."/>
            <person name="Bristow J."/>
            <person name="Eisen J.A."/>
            <person name="Markowitz V."/>
            <person name="Hugenholtz P."/>
            <person name="Kyrpides N.C."/>
            <person name="Klenk H.P."/>
            <person name="Land M."/>
        </authorList>
    </citation>
    <scope>NUCLEOTIDE SEQUENCE [LARGE SCALE GENOMIC DNA]</scope>
    <source>
        <strain evidence="4">ATCC 33931 / DSM 2075 / LMG 7858 / VKM B-1802 / 2st14</strain>
    </source>
</reference>
<dbReference type="Proteomes" id="UP000009047">
    <property type="component" value="Chromosome"/>
</dbReference>
<protein>
    <submittedName>
        <fullName evidence="3">Type IV pilus assembly PilZ</fullName>
    </submittedName>
</protein>
<proteinExistence type="predicted"/>
<sequence length="297" mass="33457">MRIGGIRQGSGDKPSERRDKRQAVGEIDERKPLMEIRKSVGIETKPLARAVKLIDDSDEPLPSQEEMRRRAIRLRQLVDIIVDLDWSTDTLDVRASVIQEIDAKGRLILSQTSSPLLRSQTGKTVELTFLSQYPSQMGSRWLRVGYHTKLLGIVENYQLGPELADTVLVFDGPKKLVLSTARISPRMEPSPDMDLTLRLWPDGQQVTLLDLSAGGVRFSRPSWMEFPPGARVDVALCTTNATIPVRGRVLRNEELNAKASATVLQFRDMDRRTSDLVHRLLTEMARYRRAQMSGVEG</sequence>
<dbReference type="AlphaFoldDB" id="E1QLG1"/>
<keyword evidence="4" id="KW-1185">Reference proteome</keyword>
<name>E1QLG1_DESB2</name>
<dbReference type="STRING" id="644282.Deba_3043"/>
<organism evidence="3 4">
    <name type="scientific">Desulfarculus baarsii (strain ATCC 33931 / DSM 2075 / LMG 7858 / VKM B-1802 / 2st14)</name>
    <dbReference type="NCBI Taxonomy" id="644282"/>
    <lineage>
        <taxon>Bacteria</taxon>
        <taxon>Pseudomonadati</taxon>
        <taxon>Thermodesulfobacteriota</taxon>
        <taxon>Desulfarculia</taxon>
        <taxon>Desulfarculales</taxon>
        <taxon>Desulfarculaceae</taxon>
        <taxon>Desulfarculus</taxon>
    </lineage>
</organism>
<dbReference type="HOGENOM" id="CLU_936042_0_0_7"/>
<dbReference type="GO" id="GO:0035438">
    <property type="term" value="F:cyclic-di-GMP binding"/>
    <property type="evidence" value="ECO:0007669"/>
    <property type="project" value="InterPro"/>
</dbReference>
<dbReference type="EMBL" id="CP002085">
    <property type="protein sequence ID" value="ADK86396.1"/>
    <property type="molecule type" value="Genomic_DNA"/>
</dbReference>
<dbReference type="KEGG" id="dbr:Deba_3043"/>
<evidence type="ECO:0000256" key="1">
    <source>
        <dbReference type="SAM" id="MobiDB-lite"/>
    </source>
</evidence>